<dbReference type="InterPro" id="IPR035994">
    <property type="entry name" value="Nucleoside_phosphorylase_sf"/>
</dbReference>
<organism evidence="2 3">
    <name type="scientific">Fusarium irregulare</name>
    <dbReference type="NCBI Taxonomy" id="2494466"/>
    <lineage>
        <taxon>Eukaryota</taxon>
        <taxon>Fungi</taxon>
        <taxon>Dikarya</taxon>
        <taxon>Ascomycota</taxon>
        <taxon>Pezizomycotina</taxon>
        <taxon>Sordariomycetes</taxon>
        <taxon>Hypocreomycetidae</taxon>
        <taxon>Hypocreales</taxon>
        <taxon>Nectriaceae</taxon>
        <taxon>Fusarium</taxon>
        <taxon>Fusarium incarnatum-equiseti species complex</taxon>
    </lineage>
</organism>
<dbReference type="GO" id="GO:0003824">
    <property type="term" value="F:catalytic activity"/>
    <property type="evidence" value="ECO:0007669"/>
    <property type="project" value="InterPro"/>
</dbReference>
<dbReference type="PANTHER" id="PTHR46082">
    <property type="entry name" value="ATP/GTP-BINDING PROTEIN-RELATED"/>
    <property type="match status" value="1"/>
</dbReference>
<dbReference type="EMBL" id="JAPDHF010000030">
    <property type="protein sequence ID" value="KAJ4002768.1"/>
    <property type="molecule type" value="Genomic_DNA"/>
</dbReference>
<evidence type="ECO:0008006" key="4">
    <source>
        <dbReference type="Google" id="ProtNLM"/>
    </source>
</evidence>
<name>A0A9W8U4Q3_9HYPO</name>
<evidence type="ECO:0000313" key="3">
    <source>
        <dbReference type="Proteomes" id="UP001152130"/>
    </source>
</evidence>
<evidence type="ECO:0000256" key="1">
    <source>
        <dbReference type="SAM" id="MobiDB-lite"/>
    </source>
</evidence>
<reference evidence="2" key="1">
    <citation type="submission" date="2022-10" db="EMBL/GenBank/DDBJ databases">
        <title>Fusarium specimens isolated from Avocado Roots.</title>
        <authorList>
            <person name="Stajich J."/>
            <person name="Roper C."/>
            <person name="Heimlech-Rivalta G."/>
        </authorList>
    </citation>
    <scope>NUCLEOTIDE SEQUENCE</scope>
    <source>
        <strain evidence="2">CF00143</strain>
    </source>
</reference>
<dbReference type="GO" id="GO:0009116">
    <property type="term" value="P:nucleoside metabolic process"/>
    <property type="evidence" value="ECO:0007669"/>
    <property type="project" value="InterPro"/>
</dbReference>
<feature type="region of interest" description="Disordered" evidence="1">
    <location>
        <begin position="424"/>
        <end position="445"/>
    </location>
</feature>
<gene>
    <name evidence="2" type="ORF">NW766_012698</name>
</gene>
<evidence type="ECO:0000313" key="2">
    <source>
        <dbReference type="EMBL" id="KAJ4002768.1"/>
    </source>
</evidence>
<feature type="compositionally biased region" description="Basic and acidic residues" evidence="1">
    <location>
        <begin position="44"/>
        <end position="53"/>
    </location>
</feature>
<feature type="compositionally biased region" description="Polar residues" evidence="1">
    <location>
        <begin position="1"/>
        <end position="28"/>
    </location>
</feature>
<feature type="region of interest" description="Disordered" evidence="1">
    <location>
        <begin position="1"/>
        <end position="66"/>
    </location>
</feature>
<feature type="compositionally biased region" description="Basic and acidic residues" evidence="1">
    <location>
        <begin position="424"/>
        <end position="438"/>
    </location>
</feature>
<keyword evidence="3" id="KW-1185">Reference proteome</keyword>
<sequence>MSTTLKQQDAGTSESDQRSLFTSEQASESALAKAKLMPVAKQAESSDKKKRPETQQADESPGPVPGGFVESYTIGWICALPEEFQVAKQMLDQKNLPKPEGTLLSANDNNTYTYGKIGEHFVVVGCLPRGRIGLVNAANVATSMVRSFPSLKFALLVGVGGGAPTRQNDVRLGDVVVSTPCLTHGGVVQLDFGARLSNGLFERRGHLNGVPDALLSATGTLGGHFDDPDEPDKIAQHMARMDHNPGFQRPAHDYLFISNYEHVVAESDESEDDADWTNPTTENSCHRCDGAQLKLRLDRDIEHRKIRVHYGTIASGNCLLRDAKVRDKHAKDKSLRVLCFEMEAAGLMNSLPCIVIRGVSDYADSHKNDEWRKYAALSAAAYARELLLVMEVQSVVALPSWASAIDQISKDLVEVKEGQQEQTRHVLAEGQKAEDHRNSRFTAGK</sequence>
<dbReference type="SUPFAM" id="SSF53167">
    <property type="entry name" value="Purine and uridine phosphorylases"/>
    <property type="match status" value="1"/>
</dbReference>
<accession>A0A9W8U4Q3</accession>
<dbReference type="Proteomes" id="UP001152130">
    <property type="component" value="Unassembled WGS sequence"/>
</dbReference>
<dbReference type="PANTHER" id="PTHR46082:SF11">
    <property type="entry name" value="AAA+ ATPASE DOMAIN-CONTAINING PROTEIN-RELATED"/>
    <property type="match status" value="1"/>
</dbReference>
<comment type="caution">
    <text evidence="2">The sequence shown here is derived from an EMBL/GenBank/DDBJ whole genome shotgun (WGS) entry which is preliminary data.</text>
</comment>
<proteinExistence type="predicted"/>
<protein>
    <recommendedName>
        <fullName evidence="4">Nucleoside phosphorylase domain-containing protein</fullName>
    </recommendedName>
</protein>
<dbReference type="InterPro" id="IPR053137">
    <property type="entry name" value="NLR-like"/>
</dbReference>
<dbReference type="Gene3D" id="3.40.50.1580">
    <property type="entry name" value="Nucleoside phosphorylase domain"/>
    <property type="match status" value="1"/>
</dbReference>
<dbReference type="AlphaFoldDB" id="A0A9W8U4Q3"/>